<protein>
    <submittedName>
        <fullName evidence="2">Uncharacterized protein</fullName>
    </submittedName>
</protein>
<dbReference type="AlphaFoldDB" id="K4KIG9"/>
<feature type="chain" id="PRO_5003878335" evidence="1">
    <location>
        <begin position="25"/>
        <end position="109"/>
    </location>
</feature>
<dbReference type="Proteomes" id="UP000000466">
    <property type="component" value="Chromosome"/>
</dbReference>
<organism evidence="2 3">
    <name type="scientific">Simiduia agarivorans (strain DSM 21679 / JCM 13881 / BCRC 17597 / SA1)</name>
    <dbReference type="NCBI Taxonomy" id="1117647"/>
    <lineage>
        <taxon>Bacteria</taxon>
        <taxon>Pseudomonadati</taxon>
        <taxon>Pseudomonadota</taxon>
        <taxon>Gammaproteobacteria</taxon>
        <taxon>Cellvibrionales</taxon>
        <taxon>Cellvibrionaceae</taxon>
        <taxon>Simiduia</taxon>
    </lineage>
</organism>
<dbReference type="OrthoDB" id="9959981at2"/>
<evidence type="ECO:0000313" key="2">
    <source>
        <dbReference type="EMBL" id="AFU98821.1"/>
    </source>
</evidence>
<gene>
    <name evidence="2" type="ordered locus">M5M_08160</name>
</gene>
<keyword evidence="1" id="KW-0732">Signal</keyword>
<keyword evidence="3" id="KW-1185">Reference proteome</keyword>
<dbReference type="STRING" id="1117647.M5M_08160"/>
<evidence type="ECO:0000256" key="1">
    <source>
        <dbReference type="SAM" id="SignalP"/>
    </source>
</evidence>
<dbReference type="RefSeq" id="WP_015046986.1">
    <property type="nucleotide sequence ID" value="NC_018868.3"/>
</dbReference>
<evidence type="ECO:0000313" key="3">
    <source>
        <dbReference type="Proteomes" id="UP000000466"/>
    </source>
</evidence>
<dbReference type="EMBL" id="CP003746">
    <property type="protein sequence ID" value="AFU98821.1"/>
    <property type="molecule type" value="Genomic_DNA"/>
</dbReference>
<name>K4KIG9_SIMAS</name>
<proteinExistence type="predicted"/>
<sequence length="109" mass="12097">MKWNNWCLSVLAAFALVAEVQANAGWTDAAQVLELVPSTQKRFVVRLALDKNNCKSKDSFYMDYSSSGSELIYHTLLEALLANKSVELYANGVCELNGYEGFSAVRLKP</sequence>
<feature type="signal peptide" evidence="1">
    <location>
        <begin position="1"/>
        <end position="24"/>
    </location>
</feature>
<reference evidence="2 3" key="1">
    <citation type="journal article" date="2013" name="Genome Announc.">
        <title>Complete genome sequence of Simiduia agarivorans SA1(T), a marine bacterium able to degrade a variety of polysaccharides.</title>
        <authorList>
            <person name="Lin S.Y."/>
            <person name="Shieh W.Y."/>
            <person name="Chen J.S."/>
            <person name="Tang S.L."/>
        </authorList>
    </citation>
    <scope>NUCLEOTIDE SEQUENCE [LARGE SCALE GENOMIC DNA]</scope>
    <source>
        <strain evidence="3">DSM 21679 / JCM 13881 / BCRC 17597 / SA1</strain>
    </source>
</reference>
<accession>K4KIG9</accession>
<dbReference type="KEGG" id="saga:M5M_08160"/>
<dbReference type="HOGENOM" id="CLU_2182181_0_0_6"/>